<evidence type="ECO:0000313" key="4">
    <source>
        <dbReference type="EMBL" id="KAK8402892.1"/>
    </source>
</evidence>
<dbReference type="GO" id="GO:0005886">
    <property type="term" value="C:plasma membrane"/>
    <property type="evidence" value="ECO:0007669"/>
    <property type="project" value="TreeGrafter"/>
</dbReference>
<dbReference type="GO" id="GO:0017156">
    <property type="term" value="P:calcium-ion regulated exocytosis"/>
    <property type="evidence" value="ECO:0007669"/>
    <property type="project" value="TreeGrafter"/>
</dbReference>
<dbReference type="InterPro" id="IPR047897">
    <property type="entry name" value="Synaptotagmin-15/17_C2A"/>
</dbReference>
<dbReference type="FunFam" id="2.60.40.150:FF:000237">
    <property type="entry name" value="Synaptotagmin 15"/>
    <property type="match status" value="1"/>
</dbReference>
<dbReference type="GO" id="GO:0005509">
    <property type="term" value="F:calcium ion binding"/>
    <property type="evidence" value="ECO:0007669"/>
    <property type="project" value="TreeGrafter"/>
</dbReference>
<keyword evidence="1" id="KW-0677">Repeat</keyword>
<dbReference type="PROSITE" id="PS50004">
    <property type="entry name" value="C2"/>
    <property type="match status" value="2"/>
</dbReference>
<dbReference type="GO" id="GO:0005544">
    <property type="term" value="F:calcium-dependent phospholipid binding"/>
    <property type="evidence" value="ECO:0007669"/>
    <property type="project" value="TreeGrafter"/>
</dbReference>
<evidence type="ECO:0000256" key="1">
    <source>
        <dbReference type="ARBA" id="ARBA00022737"/>
    </source>
</evidence>
<evidence type="ECO:0000259" key="3">
    <source>
        <dbReference type="PROSITE" id="PS50004"/>
    </source>
</evidence>
<feature type="compositionally biased region" description="Polar residues" evidence="2">
    <location>
        <begin position="51"/>
        <end position="61"/>
    </location>
</feature>
<reference evidence="4 5" key="1">
    <citation type="submission" date="2023-03" db="EMBL/GenBank/DDBJ databases">
        <title>High-quality genome of Scylla paramamosain provides insights in environmental adaptation.</title>
        <authorList>
            <person name="Zhang L."/>
        </authorList>
    </citation>
    <scope>NUCLEOTIDE SEQUENCE [LARGE SCALE GENOMIC DNA]</scope>
    <source>
        <strain evidence="4">LZ_2023a</strain>
        <tissue evidence="4">Muscle</tissue>
    </source>
</reference>
<comment type="caution">
    <text evidence="4">The sequence shown here is derived from an EMBL/GenBank/DDBJ whole genome shotgun (WGS) entry which is preliminary data.</text>
</comment>
<dbReference type="CDD" id="cd08390">
    <property type="entry name" value="C2A_Synaptotagmin-15-17"/>
    <property type="match status" value="1"/>
</dbReference>
<dbReference type="GO" id="GO:0030276">
    <property type="term" value="F:clathrin binding"/>
    <property type="evidence" value="ECO:0007669"/>
    <property type="project" value="TreeGrafter"/>
</dbReference>
<dbReference type="Gene3D" id="2.60.40.150">
    <property type="entry name" value="C2 domain"/>
    <property type="match status" value="2"/>
</dbReference>
<dbReference type="Pfam" id="PF00168">
    <property type="entry name" value="C2"/>
    <property type="match status" value="2"/>
</dbReference>
<dbReference type="SUPFAM" id="SSF49562">
    <property type="entry name" value="C2 domain (Calcium/lipid-binding domain, CaLB)"/>
    <property type="match status" value="2"/>
</dbReference>
<sequence length="391" mass="44045">MAKSQLFHLARRVGVRTREVAFTVPPTVSPLSPRRGLGECSPLTPRRMGSGDTTPVGSQAGSEYGGDSRATTPSPGPFRGSFTDLSAMTGAASGLGGINPELYKTDELEGDLDQYPEDHIGRVWLQLEYHSDAEKLLVTLIKAKNLPSRLIGSINSCDPYVRLYLMPDERRYLQTKIRKKTCNPRFDETFGFQVTAKELEDRALKLTFYDVDRDKKHQVIGHVLILLKELGEWEGKRLLRRDLEREVSLSPRELGQLEVSLGYNDNLERLTVTVGDSMQLKVEKELRQEKNEFQVRISLMHQAKVVKTKKTAVVKSGDSPSFNESFHFKVTPDALDTTSVSIVVTVGKKSDNVVGRVQMGSFMFARGRALEHWNQMLAKKRQQVKQWHTLT</sequence>
<dbReference type="GO" id="GO:0001786">
    <property type="term" value="F:phosphatidylserine binding"/>
    <property type="evidence" value="ECO:0007669"/>
    <property type="project" value="TreeGrafter"/>
</dbReference>
<dbReference type="SMART" id="SM00239">
    <property type="entry name" value="C2"/>
    <property type="match status" value="2"/>
</dbReference>
<dbReference type="Proteomes" id="UP001487740">
    <property type="component" value="Unassembled WGS sequence"/>
</dbReference>
<protein>
    <recommendedName>
        <fullName evidence="3">C2 domain-containing protein</fullName>
    </recommendedName>
</protein>
<evidence type="ECO:0000313" key="5">
    <source>
        <dbReference type="Proteomes" id="UP001487740"/>
    </source>
</evidence>
<dbReference type="PANTHER" id="PTHR10024:SF234">
    <property type="entry name" value="SYNAPTOTAGMIN-15-RELATED"/>
    <property type="match status" value="1"/>
</dbReference>
<dbReference type="EMBL" id="JARAKH010000007">
    <property type="protein sequence ID" value="KAK8402892.1"/>
    <property type="molecule type" value="Genomic_DNA"/>
</dbReference>
<dbReference type="PANTHER" id="PTHR10024">
    <property type="entry name" value="SYNAPTOTAGMIN"/>
    <property type="match status" value="1"/>
</dbReference>
<evidence type="ECO:0000256" key="2">
    <source>
        <dbReference type="SAM" id="MobiDB-lite"/>
    </source>
</evidence>
<dbReference type="GO" id="GO:0070382">
    <property type="term" value="C:exocytic vesicle"/>
    <property type="evidence" value="ECO:0007669"/>
    <property type="project" value="TreeGrafter"/>
</dbReference>
<dbReference type="InterPro" id="IPR035892">
    <property type="entry name" value="C2_domain_sf"/>
</dbReference>
<feature type="region of interest" description="Disordered" evidence="2">
    <location>
        <begin position="26"/>
        <end position="83"/>
    </location>
</feature>
<name>A0AAW0UW44_SCYPA</name>
<organism evidence="4 5">
    <name type="scientific">Scylla paramamosain</name>
    <name type="common">Mud crab</name>
    <dbReference type="NCBI Taxonomy" id="85552"/>
    <lineage>
        <taxon>Eukaryota</taxon>
        <taxon>Metazoa</taxon>
        <taxon>Ecdysozoa</taxon>
        <taxon>Arthropoda</taxon>
        <taxon>Crustacea</taxon>
        <taxon>Multicrustacea</taxon>
        <taxon>Malacostraca</taxon>
        <taxon>Eumalacostraca</taxon>
        <taxon>Eucarida</taxon>
        <taxon>Decapoda</taxon>
        <taxon>Pleocyemata</taxon>
        <taxon>Brachyura</taxon>
        <taxon>Eubrachyura</taxon>
        <taxon>Portunoidea</taxon>
        <taxon>Portunidae</taxon>
        <taxon>Portuninae</taxon>
        <taxon>Scylla</taxon>
    </lineage>
</organism>
<feature type="domain" description="C2" evidence="3">
    <location>
        <begin position="119"/>
        <end position="240"/>
    </location>
</feature>
<proteinExistence type="predicted"/>
<dbReference type="InterPro" id="IPR001565">
    <property type="entry name" value="Synaptotagmin"/>
</dbReference>
<feature type="domain" description="C2" evidence="3">
    <location>
        <begin position="253"/>
        <end position="374"/>
    </location>
</feature>
<dbReference type="GO" id="GO:0000149">
    <property type="term" value="F:SNARE binding"/>
    <property type="evidence" value="ECO:0007669"/>
    <property type="project" value="TreeGrafter"/>
</dbReference>
<dbReference type="InterPro" id="IPR000008">
    <property type="entry name" value="C2_dom"/>
</dbReference>
<dbReference type="AlphaFoldDB" id="A0AAW0UW44"/>
<dbReference type="PRINTS" id="PR00399">
    <property type="entry name" value="SYNAPTOTAGMN"/>
</dbReference>
<accession>A0AAW0UW44</accession>
<gene>
    <name evidence="4" type="ORF">O3P69_000878</name>
</gene>
<keyword evidence="5" id="KW-1185">Reference proteome</keyword>